<gene>
    <name evidence="2" type="ORF">ALC60_05165</name>
</gene>
<organism evidence="2 3">
    <name type="scientific">Mycetomoellerius zeteki</name>
    <dbReference type="NCBI Taxonomy" id="64791"/>
    <lineage>
        <taxon>Eukaryota</taxon>
        <taxon>Metazoa</taxon>
        <taxon>Ecdysozoa</taxon>
        <taxon>Arthropoda</taxon>
        <taxon>Hexapoda</taxon>
        <taxon>Insecta</taxon>
        <taxon>Pterygota</taxon>
        <taxon>Neoptera</taxon>
        <taxon>Endopterygota</taxon>
        <taxon>Hymenoptera</taxon>
        <taxon>Apocrita</taxon>
        <taxon>Aculeata</taxon>
        <taxon>Formicoidea</taxon>
        <taxon>Formicidae</taxon>
        <taxon>Myrmicinae</taxon>
        <taxon>Mycetomoellerius</taxon>
    </lineage>
</organism>
<evidence type="ECO:0008006" key="4">
    <source>
        <dbReference type="Google" id="ProtNLM"/>
    </source>
</evidence>
<evidence type="ECO:0000313" key="2">
    <source>
        <dbReference type="EMBL" id="KYQ55883.1"/>
    </source>
</evidence>
<sequence>MKWGLLWFRRWPVVTSSSVLRGHRLGPSGGAFSDTTLHFLTTNLIPKTFHRRYANIVETVRAMKHLALIMKKV</sequence>
<protein>
    <recommendedName>
        <fullName evidence="4">Secreted protein</fullName>
    </recommendedName>
</protein>
<dbReference type="EMBL" id="KQ982482">
    <property type="protein sequence ID" value="KYQ55883.1"/>
    <property type="molecule type" value="Genomic_DNA"/>
</dbReference>
<reference evidence="2 3" key="1">
    <citation type="submission" date="2015-09" db="EMBL/GenBank/DDBJ databases">
        <title>Trachymyrmex zeteki WGS genome.</title>
        <authorList>
            <person name="Nygaard S."/>
            <person name="Hu H."/>
            <person name="Boomsma J."/>
            <person name="Zhang G."/>
        </authorList>
    </citation>
    <scope>NUCLEOTIDE SEQUENCE [LARGE SCALE GENOMIC DNA]</scope>
    <source>
        <strain evidence="2">Tzet28-1</strain>
        <tissue evidence="2">Whole body</tissue>
    </source>
</reference>
<proteinExistence type="predicted"/>
<dbReference type="AlphaFoldDB" id="A0A151X653"/>
<evidence type="ECO:0000256" key="1">
    <source>
        <dbReference type="SAM" id="SignalP"/>
    </source>
</evidence>
<dbReference type="Proteomes" id="UP000075809">
    <property type="component" value="Unassembled WGS sequence"/>
</dbReference>
<accession>A0A151X653</accession>
<evidence type="ECO:0000313" key="3">
    <source>
        <dbReference type="Proteomes" id="UP000075809"/>
    </source>
</evidence>
<feature type="signal peptide" evidence="1">
    <location>
        <begin position="1"/>
        <end position="16"/>
    </location>
</feature>
<keyword evidence="1" id="KW-0732">Signal</keyword>
<keyword evidence="3" id="KW-1185">Reference proteome</keyword>
<name>A0A151X653_9HYME</name>
<feature type="chain" id="PRO_5007591678" description="Secreted protein" evidence="1">
    <location>
        <begin position="17"/>
        <end position="73"/>
    </location>
</feature>